<evidence type="ECO:0000313" key="3">
    <source>
        <dbReference type="EMBL" id="UWP57982.1"/>
    </source>
</evidence>
<keyword evidence="1" id="KW-0813">Transport</keyword>
<dbReference type="EMBL" id="CP102290">
    <property type="protein sequence ID" value="UWP57982.1"/>
    <property type="molecule type" value="Genomic_DNA"/>
</dbReference>
<proteinExistence type="predicted"/>
<evidence type="ECO:0000313" key="4">
    <source>
        <dbReference type="Proteomes" id="UP001060164"/>
    </source>
</evidence>
<dbReference type="PANTHER" id="PTHR38682:SF1">
    <property type="entry name" value="V-TYPE ATP SYNTHASE SUBUNIT C"/>
    <property type="match status" value="1"/>
</dbReference>
<dbReference type="InterPro" id="IPR002843">
    <property type="entry name" value="ATPase_V0-cplx_csu/dsu"/>
</dbReference>
<evidence type="ECO:0000256" key="2">
    <source>
        <dbReference type="ARBA" id="ARBA00023065"/>
    </source>
</evidence>
<dbReference type="InterPro" id="IPR050873">
    <property type="entry name" value="V-ATPase_V0D/AC39_subunit"/>
</dbReference>
<dbReference type="SUPFAM" id="SSF103486">
    <property type="entry name" value="V-type ATP synthase subunit C"/>
    <property type="match status" value="1"/>
</dbReference>
<dbReference type="PANTHER" id="PTHR38682">
    <property type="entry name" value="V-TYPE ATP SYNTHASE SUBUNIT C"/>
    <property type="match status" value="1"/>
</dbReference>
<dbReference type="Proteomes" id="UP001060164">
    <property type="component" value="Chromosome"/>
</dbReference>
<reference evidence="3" key="1">
    <citation type="journal article" date="2022" name="Cell">
        <title>Design, construction, and in vivo augmentation of a complex gut microbiome.</title>
        <authorList>
            <person name="Cheng A.G."/>
            <person name="Ho P.Y."/>
            <person name="Aranda-Diaz A."/>
            <person name="Jain S."/>
            <person name="Yu F.B."/>
            <person name="Meng X."/>
            <person name="Wang M."/>
            <person name="Iakiviak M."/>
            <person name="Nagashima K."/>
            <person name="Zhao A."/>
            <person name="Murugkar P."/>
            <person name="Patil A."/>
            <person name="Atabakhsh K."/>
            <person name="Weakley A."/>
            <person name="Yan J."/>
            <person name="Brumbaugh A.R."/>
            <person name="Higginbottom S."/>
            <person name="Dimas A."/>
            <person name="Shiver A.L."/>
            <person name="Deutschbauer A."/>
            <person name="Neff N."/>
            <person name="Sonnenburg J.L."/>
            <person name="Huang K.C."/>
            <person name="Fischbach M.A."/>
        </authorList>
    </citation>
    <scope>NUCLEOTIDE SEQUENCE</scope>
    <source>
        <strain evidence="3">DSM 19829</strain>
    </source>
</reference>
<evidence type="ECO:0000256" key="1">
    <source>
        <dbReference type="ARBA" id="ARBA00022448"/>
    </source>
</evidence>
<keyword evidence="4" id="KW-1185">Reference proteome</keyword>
<keyword evidence="2" id="KW-0406">Ion transport</keyword>
<accession>A0ABY5VCR7</accession>
<sequence>MKKMLSYSGLVTKIRAMQSNLLTDDQYRELAEISSVPLAVAYLKQRPAYSQIWASLDENDLHRGQIEKLLINAVYNDFARLYRFANMEQRKFLDLYFKRYEVSLLKNCLNKIFDHREVDLDLSMFKSFFDRHSELDISLLAASGSIEEFIANLKGTEYYEPLNHLREIESPTLFDYETALDLYYFRVIWKIKDKIFSGTDLEQVRAGYGNKFDMLNLQWIHRSRKFYNMSSADIYALIIPIHYKLKKEEIAALVEAENDTAFEDILSKTYYGKHYEMLSPDTIEDMYIYIMKHILTKESRRDPYSVASMYHYLYFKDHEIRRLTVALECIRYSISPETTVQHIFKF</sequence>
<protein>
    <submittedName>
        <fullName evidence="3">V-type ATPase subunit</fullName>
    </submittedName>
</protein>
<dbReference type="InterPro" id="IPR036079">
    <property type="entry name" value="ATPase_csu/dsu_sf"/>
</dbReference>
<dbReference type="Gene3D" id="1.10.132.50">
    <property type="entry name" value="ATP synthase (C/AC39) subunit, domain 3"/>
    <property type="match status" value="3"/>
</dbReference>
<dbReference type="InterPro" id="IPR044911">
    <property type="entry name" value="V-type_ATPase_csu/dsu_dom_3"/>
</dbReference>
<organism evidence="3 4">
    <name type="scientific">Ruminococcus gauvreauii</name>
    <dbReference type="NCBI Taxonomy" id="438033"/>
    <lineage>
        <taxon>Bacteria</taxon>
        <taxon>Bacillati</taxon>
        <taxon>Bacillota</taxon>
        <taxon>Clostridia</taxon>
        <taxon>Eubacteriales</taxon>
        <taxon>Oscillospiraceae</taxon>
        <taxon>Ruminococcus</taxon>
    </lineage>
</organism>
<name>A0ABY5VCR7_9FIRM</name>
<gene>
    <name evidence="3" type="ORF">NQ502_11300</name>
</gene>
<dbReference type="Pfam" id="PF01992">
    <property type="entry name" value="vATP-synt_AC39"/>
    <property type="match status" value="1"/>
</dbReference>
<dbReference type="RefSeq" id="WP_028528478.1">
    <property type="nucleotide sequence ID" value="NZ_CABLBR010000011.1"/>
</dbReference>